<dbReference type="PANTHER" id="PTHR42680:SF3">
    <property type="entry name" value="DCTP DEAMINASE"/>
    <property type="match status" value="1"/>
</dbReference>
<dbReference type="EMBL" id="MEYI01000014">
    <property type="protein sequence ID" value="OGD24094.1"/>
    <property type="molecule type" value="Genomic_DNA"/>
</dbReference>
<dbReference type="GO" id="GO:0008829">
    <property type="term" value="F:dCTP deaminase activity"/>
    <property type="evidence" value="ECO:0007669"/>
    <property type="project" value="InterPro"/>
</dbReference>
<dbReference type="SUPFAM" id="SSF51283">
    <property type="entry name" value="dUTPase-like"/>
    <property type="match status" value="2"/>
</dbReference>
<evidence type="ECO:0000313" key="3">
    <source>
        <dbReference type="EMBL" id="OGD24094.1"/>
    </source>
</evidence>
<proteinExistence type="predicted"/>
<dbReference type="NCBIfam" id="NF005734">
    <property type="entry name" value="PRK07559.1"/>
    <property type="match status" value="1"/>
</dbReference>
<reference evidence="3 4" key="1">
    <citation type="journal article" date="2016" name="Nat. Commun.">
        <title>Thousands of microbial genomes shed light on interconnected biogeochemical processes in an aquifer system.</title>
        <authorList>
            <person name="Anantharaman K."/>
            <person name="Brown C.T."/>
            <person name="Hug L.A."/>
            <person name="Sharon I."/>
            <person name="Castelle C.J."/>
            <person name="Probst A.J."/>
            <person name="Thomas B.C."/>
            <person name="Singh A."/>
            <person name="Wilkins M.J."/>
            <person name="Karaoz U."/>
            <person name="Brodie E.L."/>
            <person name="Williams K.H."/>
            <person name="Hubbard S.S."/>
            <person name="Banfield J.F."/>
        </authorList>
    </citation>
    <scope>NUCLEOTIDE SEQUENCE [LARGE SCALE GENOMIC DNA]</scope>
</reference>
<dbReference type="AlphaFoldDB" id="A0A1F5B0Q6"/>
<dbReference type="InterPro" id="IPR010550">
    <property type="entry name" value="DCD_N"/>
</dbReference>
<dbReference type="InterPro" id="IPR036157">
    <property type="entry name" value="dUTPase-like_sf"/>
</dbReference>
<dbReference type="Proteomes" id="UP000176639">
    <property type="component" value="Unassembled WGS sequence"/>
</dbReference>
<dbReference type="Pfam" id="PF06559">
    <property type="entry name" value="DCD_N"/>
    <property type="match status" value="1"/>
</dbReference>
<dbReference type="InterPro" id="IPR053811">
    <property type="entry name" value="DCD_C"/>
</dbReference>
<dbReference type="PANTHER" id="PTHR42680">
    <property type="entry name" value="DCTP DEAMINASE"/>
    <property type="match status" value="1"/>
</dbReference>
<evidence type="ECO:0000259" key="2">
    <source>
        <dbReference type="Pfam" id="PF22569"/>
    </source>
</evidence>
<organism evidence="3 4">
    <name type="scientific">Candidatus Azambacteria bacterium RBG_16_47_10</name>
    <dbReference type="NCBI Taxonomy" id="1797292"/>
    <lineage>
        <taxon>Bacteria</taxon>
        <taxon>Candidatus Azamiibacteriota</taxon>
    </lineage>
</organism>
<sequence length="367" mass="40986">MILPRQELKKMISGAHPVILSRGDAVTEDQIQPASVDCRFGNKVYRMATAMTPRSGETVRMLIQKYAQEEYELSEGTVLKPGECYLIPLQESLQLPLEFHAVFSPKSSTGRMDVFVRVISDGNPQYDAVPAGYTGELWLEVAPLTFPVGIAPGLSLTQMRIRSVSQPIALSGDALRLAHTEFGLVYENNGTPIREARIKNDSLYLHADLSSRARVGFRARKGVTKPVDLFRKHHYDVNDFWDPIERPENGELILAPGEFYLLASKERVRIPAPYAGEVVTYDISSGEFRTHYAGFFDNGFGGTQGTNAVLEVRAHDVPFRLCDDQPICRMIFEETMGVPEKMYGADLGSHYTGAGPLLSKHFKKIDW</sequence>
<evidence type="ECO:0000313" key="4">
    <source>
        <dbReference type="Proteomes" id="UP000176639"/>
    </source>
</evidence>
<protein>
    <recommendedName>
        <fullName evidence="5">2'-deoxycytidine 5'-triphosphate deaminase</fullName>
    </recommendedName>
</protein>
<name>A0A1F5B0Q6_9BACT</name>
<dbReference type="Gene3D" id="2.70.40.10">
    <property type="match status" value="2"/>
</dbReference>
<dbReference type="GO" id="GO:0009394">
    <property type="term" value="P:2'-deoxyribonucleotide metabolic process"/>
    <property type="evidence" value="ECO:0007669"/>
    <property type="project" value="InterPro"/>
</dbReference>
<comment type="caution">
    <text evidence="3">The sequence shown here is derived from an EMBL/GenBank/DDBJ whole genome shotgun (WGS) entry which is preliminary data.</text>
</comment>
<accession>A0A1F5B0Q6</accession>
<evidence type="ECO:0000259" key="1">
    <source>
        <dbReference type="Pfam" id="PF06559"/>
    </source>
</evidence>
<dbReference type="Pfam" id="PF22569">
    <property type="entry name" value="DCD_C"/>
    <property type="match status" value="1"/>
</dbReference>
<evidence type="ECO:0008006" key="5">
    <source>
        <dbReference type="Google" id="ProtNLM"/>
    </source>
</evidence>
<feature type="domain" description="2'-deoxycytidine 5'-triphosphate deaminase C-terminal" evidence="2">
    <location>
        <begin position="181"/>
        <end position="362"/>
    </location>
</feature>
<gene>
    <name evidence="3" type="ORF">A2Z10_03590</name>
</gene>
<feature type="domain" description="2'-deoxycytidine 5'-triphosphate deaminase N-terminal" evidence="1">
    <location>
        <begin position="2"/>
        <end position="163"/>
    </location>
</feature>